<dbReference type="SUPFAM" id="SSF56784">
    <property type="entry name" value="HAD-like"/>
    <property type="match status" value="1"/>
</dbReference>
<protein>
    <recommendedName>
        <fullName evidence="4">HAD family hydrolase</fullName>
    </recommendedName>
</protein>
<feature type="region of interest" description="Disordered" evidence="1">
    <location>
        <begin position="1"/>
        <end position="75"/>
    </location>
</feature>
<evidence type="ECO:0000256" key="1">
    <source>
        <dbReference type="SAM" id="MobiDB-lite"/>
    </source>
</evidence>
<name>A0A4P9TJ83_9EURY</name>
<proteinExistence type="predicted"/>
<reference evidence="3" key="1">
    <citation type="submission" date="2019-05" db="EMBL/GenBank/DDBJ databases">
        <title>Complete Genome Sequence and Methylation Pattern of the Halophilic Archaeon Natrinema pallidum BOL6-1.</title>
        <authorList>
            <person name="DasSarma P."/>
            <person name="DasSarma B.P."/>
            <person name="DasSarma S.L."/>
            <person name="Martinez F.L."/>
            <person name="Guzman D."/>
            <person name="Roberts R.J."/>
            <person name="DasSarma S."/>
        </authorList>
    </citation>
    <scope>NUCLEOTIDE SEQUENCE [LARGE SCALE GENOMIC DNA]</scope>
    <source>
        <strain evidence="3">BOL6-1</strain>
    </source>
</reference>
<keyword evidence="3" id="KW-1185">Reference proteome</keyword>
<dbReference type="InterPro" id="IPR023214">
    <property type="entry name" value="HAD_sf"/>
</dbReference>
<gene>
    <name evidence="2" type="ORF">FGF80_13435</name>
</gene>
<organism evidence="2 3">
    <name type="scientific">Natrinema pallidum</name>
    <dbReference type="NCBI Taxonomy" id="69527"/>
    <lineage>
        <taxon>Archaea</taxon>
        <taxon>Methanobacteriati</taxon>
        <taxon>Methanobacteriota</taxon>
        <taxon>Stenosarchaea group</taxon>
        <taxon>Halobacteria</taxon>
        <taxon>Halobacteriales</taxon>
        <taxon>Natrialbaceae</taxon>
        <taxon>Natrinema</taxon>
    </lineage>
</organism>
<dbReference type="InterPro" id="IPR036412">
    <property type="entry name" value="HAD-like_sf"/>
</dbReference>
<dbReference type="KEGG" id="npl:FGF80_13435"/>
<evidence type="ECO:0000313" key="2">
    <source>
        <dbReference type="EMBL" id="QCW05009.1"/>
    </source>
</evidence>
<dbReference type="Gene3D" id="3.40.50.1000">
    <property type="entry name" value="HAD superfamily/HAD-like"/>
    <property type="match status" value="1"/>
</dbReference>
<sequence>MSTEPAFETSDDQPTVRGRNRDERALESLNASPATSVHVGDALESDIKGGTNAGVRTVWVSDNSDGDEPAPNRSDRAARWLEIRFLESVPRTER</sequence>
<evidence type="ECO:0000313" key="3">
    <source>
        <dbReference type="Proteomes" id="UP000307562"/>
    </source>
</evidence>
<evidence type="ECO:0008006" key="4">
    <source>
        <dbReference type="Google" id="ProtNLM"/>
    </source>
</evidence>
<dbReference type="Pfam" id="PF13242">
    <property type="entry name" value="Hydrolase_like"/>
    <property type="match status" value="1"/>
</dbReference>
<accession>A0A4P9TJ83</accession>
<dbReference type="AlphaFoldDB" id="A0A4P9TJ83"/>
<dbReference type="EMBL" id="CP040637">
    <property type="protein sequence ID" value="QCW05009.1"/>
    <property type="molecule type" value="Genomic_DNA"/>
</dbReference>
<dbReference type="Proteomes" id="UP000307562">
    <property type="component" value="Chromosome"/>
</dbReference>